<reference evidence="1" key="1">
    <citation type="submission" date="2019-03" db="EMBL/GenBank/DDBJ databases">
        <title>Single cell metagenomics reveals metabolic interactions within the superorganism composed of flagellate Streblomastix strix and complex community of Bacteroidetes bacteria on its surface.</title>
        <authorList>
            <person name="Treitli S.C."/>
            <person name="Kolisko M."/>
            <person name="Husnik F."/>
            <person name="Keeling P."/>
            <person name="Hampl V."/>
        </authorList>
    </citation>
    <scope>NUCLEOTIDE SEQUENCE</scope>
    <source>
        <strain evidence="1">STM</strain>
    </source>
</reference>
<feature type="non-terminal residue" evidence="1">
    <location>
        <position position="430"/>
    </location>
</feature>
<evidence type="ECO:0008006" key="2">
    <source>
        <dbReference type="Google" id="ProtNLM"/>
    </source>
</evidence>
<accession>A0A5J4QLD8</accession>
<evidence type="ECO:0000313" key="1">
    <source>
        <dbReference type="EMBL" id="KAA6321724.1"/>
    </source>
</evidence>
<organism evidence="1">
    <name type="scientific">termite gut metagenome</name>
    <dbReference type="NCBI Taxonomy" id="433724"/>
    <lineage>
        <taxon>unclassified sequences</taxon>
        <taxon>metagenomes</taxon>
        <taxon>organismal metagenomes</taxon>
    </lineage>
</organism>
<dbReference type="Gene3D" id="2.60.40.2340">
    <property type="match status" value="2"/>
</dbReference>
<gene>
    <name evidence="1" type="ORF">EZS27_028659</name>
</gene>
<name>A0A5J4QLD8_9ZZZZ</name>
<dbReference type="PROSITE" id="PS51257">
    <property type="entry name" value="PROKAR_LIPOPROTEIN"/>
    <property type="match status" value="1"/>
</dbReference>
<proteinExistence type="predicted"/>
<dbReference type="AlphaFoldDB" id="A0A5J4QLD8"/>
<dbReference type="InterPro" id="IPR014867">
    <property type="entry name" value="Spore_coat_CotH_CotH2/3/7"/>
</dbReference>
<comment type="caution">
    <text evidence="1">The sequence shown here is derived from an EMBL/GenBank/DDBJ whole genome shotgun (WGS) entry which is preliminary data.</text>
</comment>
<protein>
    <recommendedName>
        <fullName evidence="2">DUF5018 domain-containing protein</fullName>
    </recommendedName>
</protein>
<dbReference type="Pfam" id="PF08757">
    <property type="entry name" value="CotH"/>
    <property type="match status" value="1"/>
</dbReference>
<dbReference type="EMBL" id="SNRY01003234">
    <property type="protein sequence ID" value="KAA6321724.1"/>
    <property type="molecule type" value="Genomic_DNA"/>
</dbReference>
<sequence length="430" mass="48221">MTTKVLLSVCCLLMVACNKEADSNKQILSYTIEAKKNQLEADIYGIIDEKTHLITLDSKVPVNRSLVATFDAIGNVFIGKTPQISGKTSNNYTSDLTYTVLAEDGSSTTYTILSEPLQQQIKTITDFSIRITQRGIPQEIQGIIDDTSSTITLKVPSNDWIDDVENIIATFTSKSMKSTVIIGDVNQISGITPNDYRRELIYTVTAEDNSKKEYTVRLVSPQSTGLPVIGIDTENNAEILDKENYVTATFTLSDATFPENDLKEKETGIRGRGNSTWGYPKKPYRLKFDKKVSIFGLGEAESWVLLANYLDPTFIMNTVALELGHRVGLPYTNHAHHVEFFLNGSYQGSYVLTEQVQVNEYRVDIDEKTDFLVELDLYYDEPIKFRTQLLQLPVNVKSPEVTSESEIEFVKTAINELEEAMFGITSNFPD</sequence>